<dbReference type="SUPFAM" id="SSF51294">
    <property type="entry name" value="Hedgehog/intein (Hint) domain"/>
    <property type="match status" value="1"/>
</dbReference>
<reference evidence="1" key="1">
    <citation type="journal article" date="2014" name="Front. Microbiol.">
        <title>High frequency of phylogenetically diverse reductive dehalogenase-homologous genes in deep subseafloor sedimentary metagenomes.</title>
        <authorList>
            <person name="Kawai M."/>
            <person name="Futagami T."/>
            <person name="Toyoda A."/>
            <person name="Takaki Y."/>
            <person name="Nishi S."/>
            <person name="Hori S."/>
            <person name="Arai W."/>
            <person name="Tsubouchi T."/>
            <person name="Morono Y."/>
            <person name="Uchiyama I."/>
            <person name="Ito T."/>
            <person name="Fujiyama A."/>
            <person name="Inagaki F."/>
            <person name="Takami H."/>
        </authorList>
    </citation>
    <scope>NUCLEOTIDE SEQUENCE</scope>
    <source>
        <strain evidence="1">Expedition CK06-06</strain>
    </source>
</reference>
<dbReference type="EMBL" id="BARV01036257">
    <property type="protein sequence ID" value="GAI52059.1"/>
    <property type="molecule type" value="Genomic_DNA"/>
</dbReference>
<evidence type="ECO:0008006" key="2">
    <source>
        <dbReference type="Google" id="ProtNLM"/>
    </source>
</evidence>
<dbReference type="InterPro" id="IPR036844">
    <property type="entry name" value="Hint_dom_sf"/>
</dbReference>
<sequence length="186" mass="20326">MESYILTDINNDNGNNYLNVFEEENEAKLATFILTDINTSNNTNFLNVSVHNNIAGNAPEAKLASHLPDKQGSNRHSGSIPGWGALPAFDSSSINISGLSVDEINNAPGLRITKKQIKDVKAGEYVLSLDEETGEIVSNRVNALLDMGEKPVFELITESGRSVNTTGKHPYFVKDKEFQSEDVSNL</sequence>
<accession>X1R8Y8</accession>
<protein>
    <recommendedName>
        <fullName evidence="2">Hint domain-containing protein</fullName>
    </recommendedName>
</protein>
<evidence type="ECO:0000313" key="1">
    <source>
        <dbReference type="EMBL" id="GAI52059.1"/>
    </source>
</evidence>
<dbReference type="CDD" id="cd00081">
    <property type="entry name" value="Hint"/>
    <property type="match status" value="1"/>
</dbReference>
<organism evidence="1">
    <name type="scientific">marine sediment metagenome</name>
    <dbReference type="NCBI Taxonomy" id="412755"/>
    <lineage>
        <taxon>unclassified sequences</taxon>
        <taxon>metagenomes</taxon>
        <taxon>ecological metagenomes</taxon>
    </lineage>
</organism>
<feature type="non-terminal residue" evidence="1">
    <location>
        <position position="186"/>
    </location>
</feature>
<dbReference type="Gene3D" id="2.170.16.10">
    <property type="entry name" value="Hedgehog/Intein (Hint) domain"/>
    <property type="match status" value="1"/>
</dbReference>
<proteinExistence type="predicted"/>
<comment type="caution">
    <text evidence="1">The sequence shown here is derived from an EMBL/GenBank/DDBJ whole genome shotgun (WGS) entry which is preliminary data.</text>
</comment>
<name>X1R8Y8_9ZZZZ</name>
<gene>
    <name evidence="1" type="ORF">S06H3_56373</name>
</gene>
<dbReference type="AlphaFoldDB" id="X1R8Y8"/>